<reference evidence="7 8" key="2">
    <citation type="submission" date="2017-09" db="EMBL/GenBank/DDBJ databases">
        <authorList>
            <person name="Lee N."/>
            <person name="Cho B.-K."/>
        </authorList>
    </citation>
    <scope>NUCLEOTIDE SEQUENCE [LARGE SCALE GENOMIC DNA]</scope>
    <source>
        <strain evidence="7 8">ATCC 19740</strain>
    </source>
</reference>
<evidence type="ECO:0000256" key="3">
    <source>
        <dbReference type="ARBA" id="ARBA00022448"/>
    </source>
</evidence>
<dbReference type="SUPFAM" id="SSF53850">
    <property type="entry name" value="Periplasmic binding protein-like II"/>
    <property type="match status" value="1"/>
</dbReference>
<dbReference type="Pfam" id="PF00496">
    <property type="entry name" value="SBP_bac_5"/>
    <property type="match status" value="1"/>
</dbReference>
<evidence type="ECO:0000313" key="6">
    <source>
        <dbReference type="EMBL" id="GGR29074.1"/>
    </source>
</evidence>
<dbReference type="Gene3D" id="3.10.105.10">
    <property type="entry name" value="Dipeptide-binding Protein, Domain 3"/>
    <property type="match status" value="1"/>
</dbReference>
<evidence type="ECO:0000313" key="9">
    <source>
        <dbReference type="Proteomes" id="UP000642014"/>
    </source>
</evidence>
<dbReference type="Gene3D" id="3.90.76.10">
    <property type="entry name" value="Dipeptide-binding Protein, Domain 1"/>
    <property type="match status" value="1"/>
</dbReference>
<dbReference type="EMBL" id="CP023693">
    <property type="protein sequence ID" value="QEV32035.1"/>
    <property type="molecule type" value="Genomic_DNA"/>
</dbReference>
<evidence type="ECO:0000259" key="5">
    <source>
        <dbReference type="Pfam" id="PF00496"/>
    </source>
</evidence>
<name>A0AAV4KJZ5_9ACTN</name>
<evidence type="ECO:0000256" key="1">
    <source>
        <dbReference type="ARBA" id="ARBA00004196"/>
    </source>
</evidence>
<protein>
    <submittedName>
        <fullName evidence="6">Peptide-binding protein</fullName>
    </submittedName>
</protein>
<dbReference type="InterPro" id="IPR039424">
    <property type="entry name" value="SBP_5"/>
</dbReference>
<reference evidence="6 9" key="1">
    <citation type="journal article" date="2014" name="Int. J. Syst. Evol. Microbiol.">
        <title>Complete genome sequence of Corynebacterium casei LMG S-19264T (=DSM 44701T), isolated from a smear-ripened cheese.</title>
        <authorList>
            <consortium name="US DOE Joint Genome Institute (JGI-PGF)"/>
            <person name="Walter F."/>
            <person name="Albersmeier A."/>
            <person name="Kalinowski J."/>
            <person name="Ruckert C."/>
        </authorList>
    </citation>
    <scope>NUCLEOTIDE SEQUENCE [LARGE SCALE GENOMIC DNA]</scope>
    <source>
        <strain evidence="6 9">JCM 4205</strain>
    </source>
</reference>
<comment type="subcellular location">
    <subcellularLocation>
        <location evidence="1">Cell envelope</location>
    </subcellularLocation>
</comment>
<dbReference type="PANTHER" id="PTHR30290">
    <property type="entry name" value="PERIPLASMIC BINDING COMPONENT OF ABC TRANSPORTER"/>
    <property type="match status" value="1"/>
</dbReference>
<evidence type="ECO:0000313" key="7">
    <source>
        <dbReference type="EMBL" id="QEV32035.1"/>
    </source>
</evidence>
<dbReference type="InterPro" id="IPR030678">
    <property type="entry name" value="Peptide/Ni-bd"/>
</dbReference>
<proteinExistence type="inferred from homology"/>
<dbReference type="RefSeq" id="WP_152369809.1">
    <property type="nucleotide sequence ID" value="NZ_BMSJ01000006.1"/>
</dbReference>
<keyword evidence="4" id="KW-0732">Signal</keyword>
<dbReference type="Proteomes" id="UP000642014">
    <property type="component" value="Unassembled WGS sequence"/>
</dbReference>
<sequence>MKRRSLGITAGACALLAACGYRLLPFTASPEEPVVIGTANSLTHLDPAGGYDSGSWALYSNIYQPLLTFDPGATVPRPDAAESCGFTTSLTTYRCKVRGDLTFSNGRPVTAEAVKHSFDRILDIRDPLGPSPLFANLLSVEASGPFVTFRLSTEDATWPSKIATPAASIVDPAEFPRSGLRTRQTFPGSGPYVVSSYEKGARITLAPNPSYRGAVSRKGGPVEIRYYKTSQEVEKAWNAKEIDIAHAGLTAATLATLENGEDPDVRLSVGESTVARHLVLNTRPPRRPLGNVAVREAVAALVDRGRLAETVFKDTVSPLYSLVPRGVTGHSTDFYDVYPESDPQWAARRLRDAGVPTPVRITLGHQVGSAAAEARALKAQLERKGLFRVELVEESDWVTYQERYKSGEFDAYVLQWSPDFPDPDTFVQPLVGSGNALHNGYSSAEIDDSIKVTQRFVERDRSVDRFRAIQRVVAKEVPLVPLWQKKNYVAARPAVTGGHYLVADNSGVWRLWELRRERSAG</sequence>
<dbReference type="EMBL" id="BMSJ01000006">
    <property type="protein sequence ID" value="GGR29074.1"/>
    <property type="molecule type" value="Genomic_DNA"/>
</dbReference>
<feature type="domain" description="Solute-binding protein family 5" evidence="5">
    <location>
        <begin position="76"/>
        <end position="436"/>
    </location>
</feature>
<dbReference type="PROSITE" id="PS51257">
    <property type="entry name" value="PROKAR_LIPOPROTEIN"/>
    <property type="match status" value="1"/>
</dbReference>
<dbReference type="Proteomes" id="UP000326029">
    <property type="component" value="Chromosome"/>
</dbReference>
<dbReference type="GO" id="GO:1904680">
    <property type="term" value="F:peptide transmembrane transporter activity"/>
    <property type="evidence" value="ECO:0007669"/>
    <property type="project" value="TreeGrafter"/>
</dbReference>
<organism evidence="6 9">
    <name type="scientific">Streptomyces cinereoruber</name>
    <dbReference type="NCBI Taxonomy" id="67260"/>
    <lineage>
        <taxon>Bacteria</taxon>
        <taxon>Bacillati</taxon>
        <taxon>Actinomycetota</taxon>
        <taxon>Actinomycetes</taxon>
        <taxon>Kitasatosporales</taxon>
        <taxon>Streptomycetaceae</taxon>
        <taxon>Streptomyces</taxon>
    </lineage>
</organism>
<evidence type="ECO:0000313" key="8">
    <source>
        <dbReference type="Proteomes" id="UP000326029"/>
    </source>
</evidence>
<dbReference type="PIRSF" id="PIRSF002741">
    <property type="entry name" value="MppA"/>
    <property type="match status" value="1"/>
</dbReference>
<keyword evidence="3" id="KW-0813">Transport</keyword>
<comment type="similarity">
    <text evidence="2">Belongs to the bacterial solute-binding protein 5 family.</text>
</comment>
<dbReference type="GO" id="GO:0030313">
    <property type="term" value="C:cell envelope"/>
    <property type="evidence" value="ECO:0007669"/>
    <property type="project" value="UniProtKB-SubCell"/>
</dbReference>
<accession>A0AAV4KJZ5</accession>
<dbReference type="GO" id="GO:0043190">
    <property type="term" value="C:ATP-binding cassette (ABC) transporter complex"/>
    <property type="evidence" value="ECO:0007669"/>
    <property type="project" value="InterPro"/>
</dbReference>
<dbReference type="GO" id="GO:0015833">
    <property type="term" value="P:peptide transport"/>
    <property type="evidence" value="ECO:0007669"/>
    <property type="project" value="TreeGrafter"/>
</dbReference>
<gene>
    <name evidence="7" type="ORF">CP977_07545</name>
    <name evidence="6" type="ORF">GCM10010497_34240</name>
</gene>
<evidence type="ECO:0000256" key="2">
    <source>
        <dbReference type="ARBA" id="ARBA00005695"/>
    </source>
</evidence>
<dbReference type="InterPro" id="IPR000914">
    <property type="entry name" value="SBP_5_dom"/>
</dbReference>
<evidence type="ECO:0000256" key="4">
    <source>
        <dbReference type="ARBA" id="ARBA00022729"/>
    </source>
</evidence>
<dbReference type="GeneID" id="95453624"/>
<dbReference type="AlphaFoldDB" id="A0AAV4KJZ5"/>
<reference evidence="6" key="3">
    <citation type="submission" date="2023-08" db="EMBL/GenBank/DDBJ databases">
        <authorList>
            <person name="Sun Q."/>
            <person name="Ohkuma M."/>
        </authorList>
    </citation>
    <scope>NUCLEOTIDE SEQUENCE</scope>
    <source>
        <strain evidence="6">JCM 4205</strain>
    </source>
</reference>
<dbReference type="Gene3D" id="3.40.190.10">
    <property type="entry name" value="Periplasmic binding protein-like II"/>
    <property type="match status" value="1"/>
</dbReference>
<keyword evidence="8" id="KW-1185">Reference proteome</keyword>
<dbReference type="PANTHER" id="PTHR30290:SF10">
    <property type="entry name" value="PERIPLASMIC OLIGOPEPTIDE-BINDING PROTEIN-RELATED"/>
    <property type="match status" value="1"/>
</dbReference>
<dbReference type="GO" id="GO:0042597">
    <property type="term" value="C:periplasmic space"/>
    <property type="evidence" value="ECO:0007669"/>
    <property type="project" value="UniProtKB-ARBA"/>
</dbReference>